<protein>
    <submittedName>
        <fullName evidence="1">Uncharacterized protein</fullName>
    </submittedName>
</protein>
<dbReference type="InterPro" id="IPR001387">
    <property type="entry name" value="Cro/C1-type_HTH"/>
</dbReference>
<reference evidence="1 2" key="1">
    <citation type="submission" date="2017-05" db="EMBL/GenBank/DDBJ databases">
        <title>Genome sequence of Pediococcus pentosaceus strain SRCM100892.</title>
        <authorList>
            <person name="Cho S.H."/>
        </authorList>
    </citation>
    <scope>NUCLEOTIDE SEQUENCE [LARGE SCALE GENOMIC DNA]</scope>
    <source>
        <strain evidence="1 2">SRCM100892</strain>
    </source>
</reference>
<dbReference type="RefSeq" id="WP_237613108.1">
    <property type="nucleotide sequence ID" value="NZ_CP028254.1"/>
</dbReference>
<dbReference type="CDD" id="cd00093">
    <property type="entry name" value="HTH_XRE"/>
    <property type="match status" value="1"/>
</dbReference>
<dbReference type="InterPro" id="IPR010982">
    <property type="entry name" value="Lambda_DNA-bd_dom_sf"/>
</dbReference>
<organism evidence="1 2">
    <name type="scientific">Pediococcus pentosaceus</name>
    <dbReference type="NCBI Taxonomy" id="1255"/>
    <lineage>
        <taxon>Bacteria</taxon>
        <taxon>Bacillati</taxon>
        <taxon>Bacillota</taxon>
        <taxon>Bacilli</taxon>
        <taxon>Lactobacillales</taxon>
        <taxon>Lactobacillaceae</taxon>
        <taxon>Pediococcus</taxon>
    </lineage>
</organism>
<dbReference type="Proteomes" id="UP000196118">
    <property type="component" value="Chromosome"/>
</dbReference>
<dbReference type="EMBL" id="CP021474">
    <property type="protein sequence ID" value="ARW19916.1"/>
    <property type="molecule type" value="Genomic_DNA"/>
</dbReference>
<proteinExistence type="predicted"/>
<evidence type="ECO:0000313" key="2">
    <source>
        <dbReference type="Proteomes" id="UP000196118"/>
    </source>
</evidence>
<evidence type="ECO:0000313" key="1">
    <source>
        <dbReference type="EMBL" id="ARW19916.1"/>
    </source>
</evidence>
<gene>
    <name evidence="1" type="ORF">S100892_01344</name>
</gene>
<sequence>MVIEDVTAELDKCLKRKELSRTRFAELIHVSKQAVSNWFSSDEHKIPVDKLLYIVDVLDDERFRFVVADYILDTRLLTENSYGKDPLSQFVRVNKEESERRILNEQVTEILAKTGWSQDEHDFLIKFKKELSEERQAENDFAIALDLALEVV</sequence>
<accession>A0A1Y0VUV8</accession>
<dbReference type="Gene3D" id="1.10.260.40">
    <property type="entry name" value="lambda repressor-like DNA-binding domains"/>
    <property type="match status" value="1"/>
</dbReference>
<name>A0A1Y0VUV8_PEDPE</name>
<dbReference type="AlphaFoldDB" id="A0A1Y0VUV8"/>
<dbReference type="SUPFAM" id="SSF47413">
    <property type="entry name" value="lambda repressor-like DNA-binding domains"/>
    <property type="match status" value="1"/>
</dbReference>
<dbReference type="GO" id="GO:0003677">
    <property type="term" value="F:DNA binding"/>
    <property type="evidence" value="ECO:0007669"/>
    <property type="project" value="InterPro"/>
</dbReference>